<evidence type="ECO:0000313" key="2">
    <source>
        <dbReference type="Proteomes" id="UP000805193"/>
    </source>
</evidence>
<proteinExistence type="predicted"/>
<protein>
    <submittedName>
        <fullName evidence="1">Uncharacterized protein</fullName>
    </submittedName>
</protein>
<dbReference type="Proteomes" id="UP000805193">
    <property type="component" value="Unassembled WGS sequence"/>
</dbReference>
<reference evidence="1 2" key="1">
    <citation type="journal article" date="2020" name="Cell">
        <title>Large-Scale Comparative Analyses of Tick Genomes Elucidate Their Genetic Diversity and Vector Capacities.</title>
        <authorList>
            <consortium name="Tick Genome and Microbiome Consortium (TIGMIC)"/>
            <person name="Jia N."/>
            <person name="Wang J."/>
            <person name="Shi W."/>
            <person name="Du L."/>
            <person name="Sun Y."/>
            <person name="Zhan W."/>
            <person name="Jiang J.F."/>
            <person name="Wang Q."/>
            <person name="Zhang B."/>
            <person name="Ji P."/>
            <person name="Bell-Sakyi L."/>
            <person name="Cui X.M."/>
            <person name="Yuan T.T."/>
            <person name="Jiang B.G."/>
            <person name="Yang W.F."/>
            <person name="Lam T.T."/>
            <person name="Chang Q.C."/>
            <person name="Ding S.J."/>
            <person name="Wang X.J."/>
            <person name="Zhu J.G."/>
            <person name="Ruan X.D."/>
            <person name="Zhao L."/>
            <person name="Wei J.T."/>
            <person name="Ye R.Z."/>
            <person name="Que T.C."/>
            <person name="Du C.H."/>
            <person name="Zhou Y.H."/>
            <person name="Cheng J.X."/>
            <person name="Dai P.F."/>
            <person name="Guo W.B."/>
            <person name="Han X.H."/>
            <person name="Huang E.J."/>
            <person name="Li L.F."/>
            <person name="Wei W."/>
            <person name="Gao Y.C."/>
            <person name="Liu J.Z."/>
            <person name="Shao H.Z."/>
            <person name="Wang X."/>
            <person name="Wang C.C."/>
            <person name="Yang T.C."/>
            <person name="Huo Q.B."/>
            <person name="Li W."/>
            <person name="Chen H.Y."/>
            <person name="Chen S.E."/>
            <person name="Zhou L.G."/>
            <person name="Ni X.B."/>
            <person name="Tian J.H."/>
            <person name="Sheng Y."/>
            <person name="Liu T."/>
            <person name="Pan Y.S."/>
            <person name="Xia L.Y."/>
            <person name="Li J."/>
            <person name="Zhao F."/>
            <person name="Cao W.C."/>
        </authorList>
    </citation>
    <scope>NUCLEOTIDE SEQUENCE [LARGE SCALE GENOMIC DNA]</scope>
    <source>
        <strain evidence="1">Iper-2018</strain>
    </source>
</reference>
<feature type="non-terminal residue" evidence="1">
    <location>
        <position position="101"/>
    </location>
</feature>
<accession>A0AC60Q8I1</accession>
<name>A0AC60Q8I1_IXOPE</name>
<sequence length="101" mass="11633">CGGARRKSLAHPGIPCVVSADAWRMAPPGPRRRPNNDPSGMVRRHFCSLCSKYYSSAAKLKRHLTLHYLQRKFYQCAFCPRRYSWMETLQVHVKRCHGESA</sequence>
<gene>
    <name evidence="1" type="ORF">HPB47_022887</name>
</gene>
<evidence type="ECO:0000313" key="1">
    <source>
        <dbReference type="EMBL" id="KAG0430250.1"/>
    </source>
</evidence>
<feature type="non-terminal residue" evidence="1">
    <location>
        <position position="1"/>
    </location>
</feature>
<comment type="caution">
    <text evidence="1">The sequence shown here is derived from an EMBL/GenBank/DDBJ whole genome shotgun (WGS) entry which is preliminary data.</text>
</comment>
<organism evidence="1 2">
    <name type="scientific">Ixodes persulcatus</name>
    <name type="common">Taiga tick</name>
    <dbReference type="NCBI Taxonomy" id="34615"/>
    <lineage>
        <taxon>Eukaryota</taxon>
        <taxon>Metazoa</taxon>
        <taxon>Ecdysozoa</taxon>
        <taxon>Arthropoda</taxon>
        <taxon>Chelicerata</taxon>
        <taxon>Arachnida</taxon>
        <taxon>Acari</taxon>
        <taxon>Parasitiformes</taxon>
        <taxon>Ixodida</taxon>
        <taxon>Ixodoidea</taxon>
        <taxon>Ixodidae</taxon>
        <taxon>Ixodinae</taxon>
        <taxon>Ixodes</taxon>
    </lineage>
</organism>
<keyword evidence="2" id="KW-1185">Reference proteome</keyword>
<dbReference type="EMBL" id="JABSTQ010009341">
    <property type="protein sequence ID" value="KAG0430250.1"/>
    <property type="molecule type" value="Genomic_DNA"/>
</dbReference>